<name>A0AAP5I2A2_9CYAN</name>
<dbReference type="RefSeq" id="WP_208338814.1">
    <property type="nucleotide sequence ID" value="NZ_CAWQFN010000334.1"/>
</dbReference>
<organism evidence="1 2">
    <name type="scientific">Aetokthonos hydrillicola Thurmond2011</name>
    <dbReference type="NCBI Taxonomy" id="2712845"/>
    <lineage>
        <taxon>Bacteria</taxon>
        <taxon>Bacillati</taxon>
        <taxon>Cyanobacteriota</taxon>
        <taxon>Cyanophyceae</taxon>
        <taxon>Nostocales</taxon>
        <taxon>Hapalosiphonaceae</taxon>
        <taxon>Aetokthonos</taxon>
    </lineage>
</organism>
<reference evidence="2" key="1">
    <citation type="journal article" date="2021" name="Science">
        <title>Hunting the eagle killer: A cyanobacterial neurotoxin causes vacuolar myelinopathy.</title>
        <authorList>
            <person name="Breinlinger S."/>
            <person name="Phillips T.J."/>
            <person name="Haram B.N."/>
            <person name="Mares J."/>
            <person name="Martinez Yerena J.A."/>
            <person name="Hrouzek P."/>
            <person name="Sobotka R."/>
            <person name="Henderson W.M."/>
            <person name="Schmieder P."/>
            <person name="Williams S.M."/>
            <person name="Lauderdale J.D."/>
            <person name="Wilde H.D."/>
            <person name="Gerrin W."/>
            <person name="Kust A."/>
            <person name="Washington J.W."/>
            <person name="Wagner C."/>
            <person name="Geier B."/>
            <person name="Liebeke M."/>
            <person name="Enke H."/>
            <person name="Niedermeyer T.H.J."/>
            <person name="Wilde S.B."/>
        </authorList>
    </citation>
    <scope>NUCLEOTIDE SEQUENCE [LARGE SCALE GENOMIC DNA]</scope>
    <source>
        <strain evidence="2">Thurmond2011</strain>
    </source>
</reference>
<dbReference type="EMBL" id="JAALHA020000001">
    <property type="protein sequence ID" value="MDR9893456.1"/>
    <property type="molecule type" value="Genomic_DNA"/>
</dbReference>
<gene>
    <name evidence="1" type="ORF">G7B40_002485</name>
</gene>
<evidence type="ECO:0000313" key="1">
    <source>
        <dbReference type="EMBL" id="MDR9893456.1"/>
    </source>
</evidence>
<keyword evidence="2" id="KW-1185">Reference proteome</keyword>
<dbReference type="Proteomes" id="UP000667802">
    <property type="component" value="Unassembled WGS sequence"/>
</dbReference>
<accession>A0AAP5I2A2</accession>
<proteinExistence type="predicted"/>
<comment type="caution">
    <text evidence="1">The sequence shown here is derived from an EMBL/GenBank/DDBJ whole genome shotgun (WGS) entry which is preliminary data.</text>
</comment>
<sequence length="131" mass="14636">MENNIDRENWTLPEDFKVYVGEGSVINHPVPGYQERILPTINRYQGNDGGYIAIYSRNASQGVYSVGGGIYVIGQIRLQGKYIGRIFHPLGYEEQDIRALEEFKRLADENFSVCQGGCWAGGDTGGWFGIP</sequence>
<evidence type="ECO:0000313" key="2">
    <source>
        <dbReference type="Proteomes" id="UP000667802"/>
    </source>
</evidence>
<dbReference type="AlphaFoldDB" id="A0AAP5I2A2"/>
<protein>
    <submittedName>
        <fullName evidence="1">Uncharacterized protein</fullName>
    </submittedName>
</protein>